<feature type="transmembrane region" description="Helical" evidence="7">
    <location>
        <begin position="208"/>
        <end position="227"/>
    </location>
</feature>
<dbReference type="AlphaFoldDB" id="A0A7W5FRI1"/>
<dbReference type="Gene3D" id="1.20.1530.20">
    <property type="match status" value="1"/>
</dbReference>
<dbReference type="PANTHER" id="PTHR32468:SF0">
    <property type="entry name" value="K(+)_H(+) ANTIPORTER 1"/>
    <property type="match status" value="1"/>
</dbReference>
<dbReference type="InterPro" id="IPR050794">
    <property type="entry name" value="CPA2_transporter"/>
</dbReference>
<reference evidence="9 10" key="1">
    <citation type="submission" date="2020-08" db="EMBL/GenBank/DDBJ databases">
        <title>Genomic Encyclopedia of Type Strains, Phase III (KMG-III): the genomes of soil and plant-associated and newly described type strains.</title>
        <authorList>
            <person name="Whitman W."/>
        </authorList>
    </citation>
    <scope>NUCLEOTIDE SEQUENCE [LARGE SCALE GENOMIC DNA]</scope>
    <source>
        <strain evidence="9 10">CECT 5862</strain>
    </source>
</reference>
<evidence type="ECO:0000256" key="5">
    <source>
        <dbReference type="ARBA" id="ARBA00023065"/>
    </source>
</evidence>
<evidence type="ECO:0000256" key="2">
    <source>
        <dbReference type="ARBA" id="ARBA00022448"/>
    </source>
</evidence>
<feature type="transmembrane region" description="Helical" evidence="7">
    <location>
        <begin position="77"/>
        <end position="97"/>
    </location>
</feature>
<evidence type="ECO:0000256" key="7">
    <source>
        <dbReference type="SAM" id="Phobius"/>
    </source>
</evidence>
<dbReference type="GO" id="GO:0015297">
    <property type="term" value="F:antiporter activity"/>
    <property type="evidence" value="ECO:0007669"/>
    <property type="project" value="InterPro"/>
</dbReference>
<feature type="transmembrane region" description="Helical" evidence="7">
    <location>
        <begin position="175"/>
        <end position="196"/>
    </location>
</feature>
<feature type="transmembrane region" description="Helical" evidence="7">
    <location>
        <begin position="109"/>
        <end position="130"/>
    </location>
</feature>
<feature type="transmembrane region" description="Helical" evidence="7">
    <location>
        <begin position="290"/>
        <end position="308"/>
    </location>
</feature>
<feature type="domain" description="Cation/H+ exchanger transmembrane" evidence="8">
    <location>
        <begin position="4"/>
        <end position="371"/>
    </location>
</feature>
<dbReference type="PANTHER" id="PTHR32468">
    <property type="entry name" value="CATION/H + ANTIPORTER"/>
    <property type="match status" value="1"/>
</dbReference>
<proteinExistence type="predicted"/>
<organism evidence="9 10">
    <name type="scientific">Paenibacillus phyllosphaerae</name>
    <dbReference type="NCBI Taxonomy" id="274593"/>
    <lineage>
        <taxon>Bacteria</taxon>
        <taxon>Bacillati</taxon>
        <taxon>Bacillota</taxon>
        <taxon>Bacilli</taxon>
        <taxon>Bacillales</taxon>
        <taxon>Paenibacillaceae</taxon>
        <taxon>Paenibacillus</taxon>
    </lineage>
</organism>
<comment type="subcellular location">
    <subcellularLocation>
        <location evidence="1">Membrane</location>
        <topology evidence="1">Multi-pass membrane protein</topology>
    </subcellularLocation>
</comment>
<evidence type="ECO:0000256" key="3">
    <source>
        <dbReference type="ARBA" id="ARBA00022692"/>
    </source>
</evidence>
<keyword evidence="3 7" id="KW-0812">Transmembrane</keyword>
<evidence type="ECO:0000313" key="9">
    <source>
        <dbReference type="EMBL" id="MBB3114044.1"/>
    </source>
</evidence>
<evidence type="ECO:0000256" key="1">
    <source>
        <dbReference type="ARBA" id="ARBA00004141"/>
    </source>
</evidence>
<keyword evidence="4 7" id="KW-1133">Transmembrane helix</keyword>
<dbReference type="Proteomes" id="UP000570361">
    <property type="component" value="Unassembled WGS sequence"/>
</dbReference>
<evidence type="ECO:0000256" key="6">
    <source>
        <dbReference type="ARBA" id="ARBA00023136"/>
    </source>
</evidence>
<evidence type="ECO:0000256" key="4">
    <source>
        <dbReference type="ARBA" id="ARBA00022989"/>
    </source>
</evidence>
<evidence type="ECO:0000313" key="10">
    <source>
        <dbReference type="Proteomes" id="UP000570361"/>
    </source>
</evidence>
<keyword evidence="10" id="KW-1185">Reference proteome</keyword>
<dbReference type="GO" id="GO:0016020">
    <property type="term" value="C:membrane"/>
    <property type="evidence" value="ECO:0007669"/>
    <property type="project" value="UniProtKB-SubCell"/>
</dbReference>
<keyword evidence="5" id="KW-0406">Ion transport</keyword>
<sequence length="399" mass="42507">MLSIGMPRVLGEMIGGIMMGPTCLGLFYPELMAGLFTAETKSVLSVIGTIGVGLYMFLIGMELNVKRSSSLLEVGKVTAAGFLVPFAFGLLAALYLHDTLAAGIPIGQFAFFMAIAVSITSIPMLARILEEKNLHSSPLGQLTILAASLDDLGAWFLLTILIAATQSTGTIGNRFGQILMAIGMIVMLYVVVKPLLRRFVRTAQGTDTMNEGMLGIVLLAILSVAWLSELIGITSVIGCFLLGTIMPDAAPVQRMIDERLKGLVTSLFIPVYFVHAGLKADLRSLLQVELLIPFGILLGVSFFGKYLGCSLTMRKMGYSWRDSSALGGLMNAKGLMGLVIAELGLELGYVSQPVYSLLVLTAIATTALSIVVYKLSTRLPHPGIRGAASVMPPGELAKQ</sequence>
<dbReference type="Pfam" id="PF00999">
    <property type="entry name" value="Na_H_Exchanger"/>
    <property type="match status" value="1"/>
</dbReference>
<dbReference type="EMBL" id="JACHXK010000025">
    <property type="protein sequence ID" value="MBB3114044.1"/>
    <property type="molecule type" value="Genomic_DNA"/>
</dbReference>
<dbReference type="InterPro" id="IPR006153">
    <property type="entry name" value="Cation/H_exchanger_TM"/>
</dbReference>
<feature type="transmembrane region" description="Helical" evidence="7">
    <location>
        <begin position="9"/>
        <end position="28"/>
    </location>
</feature>
<dbReference type="GO" id="GO:1902600">
    <property type="term" value="P:proton transmembrane transport"/>
    <property type="evidence" value="ECO:0007669"/>
    <property type="project" value="InterPro"/>
</dbReference>
<keyword evidence="6 7" id="KW-0472">Membrane</keyword>
<feature type="transmembrane region" description="Helical" evidence="7">
    <location>
        <begin position="142"/>
        <end position="163"/>
    </location>
</feature>
<keyword evidence="2" id="KW-0813">Transport</keyword>
<evidence type="ECO:0000259" key="8">
    <source>
        <dbReference type="Pfam" id="PF00999"/>
    </source>
</evidence>
<protein>
    <submittedName>
        <fullName evidence="9">Kef-type K+ transport system membrane component KefB</fullName>
    </submittedName>
</protein>
<feature type="transmembrane region" description="Helical" evidence="7">
    <location>
        <begin position="43"/>
        <end position="65"/>
    </location>
</feature>
<dbReference type="InterPro" id="IPR038770">
    <property type="entry name" value="Na+/solute_symporter_sf"/>
</dbReference>
<name>A0A7W5FRI1_9BACL</name>
<feature type="transmembrane region" description="Helical" evidence="7">
    <location>
        <begin position="355"/>
        <end position="375"/>
    </location>
</feature>
<gene>
    <name evidence="9" type="ORF">FHS18_006160</name>
</gene>
<accession>A0A7W5FRI1</accession>
<comment type="caution">
    <text evidence="9">The sequence shown here is derived from an EMBL/GenBank/DDBJ whole genome shotgun (WGS) entry which is preliminary data.</text>
</comment>
<feature type="transmembrane region" description="Helical" evidence="7">
    <location>
        <begin position="329"/>
        <end position="349"/>
    </location>
</feature>